<evidence type="ECO:0000313" key="3">
    <source>
        <dbReference type="Proteomes" id="UP001142489"/>
    </source>
</evidence>
<keyword evidence="3" id="KW-1185">Reference proteome</keyword>
<proteinExistence type="predicted"/>
<feature type="compositionally biased region" description="Low complexity" evidence="1">
    <location>
        <begin position="8"/>
        <end position="22"/>
    </location>
</feature>
<gene>
    <name evidence="2" type="ORF">JRQ81_004117</name>
</gene>
<organism evidence="2 3">
    <name type="scientific">Phrynocephalus forsythii</name>
    <dbReference type="NCBI Taxonomy" id="171643"/>
    <lineage>
        <taxon>Eukaryota</taxon>
        <taxon>Metazoa</taxon>
        <taxon>Chordata</taxon>
        <taxon>Craniata</taxon>
        <taxon>Vertebrata</taxon>
        <taxon>Euteleostomi</taxon>
        <taxon>Lepidosauria</taxon>
        <taxon>Squamata</taxon>
        <taxon>Bifurcata</taxon>
        <taxon>Unidentata</taxon>
        <taxon>Episquamata</taxon>
        <taxon>Toxicofera</taxon>
        <taxon>Iguania</taxon>
        <taxon>Acrodonta</taxon>
        <taxon>Agamidae</taxon>
        <taxon>Agaminae</taxon>
        <taxon>Phrynocephalus</taxon>
    </lineage>
</organism>
<accession>A0A9Q1AY33</accession>
<dbReference type="AlphaFoldDB" id="A0A9Q1AY33"/>
<evidence type="ECO:0000256" key="1">
    <source>
        <dbReference type="SAM" id="MobiDB-lite"/>
    </source>
</evidence>
<dbReference type="Proteomes" id="UP001142489">
    <property type="component" value="Unassembled WGS sequence"/>
</dbReference>
<sequence length="128" mass="14538">MTQTVPLSSSSISASKPHSSLSGARKEKCSKCHSPNLEPALKRDRNMRLLHCYPYQSHRSSSRKVVQVVTNNMTTMYYINKQGGTHSPRLLHLSVAFWEWCMQQHIYPIAIHLSGSINTKDDCLPQQI</sequence>
<reference evidence="2" key="1">
    <citation type="journal article" date="2023" name="DNA Res.">
        <title>Chromosome-level genome assembly of Phrynocephalus forsythii using third-generation DNA sequencing and Hi-C analysis.</title>
        <authorList>
            <person name="Qi Y."/>
            <person name="Zhao W."/>
            <person name="Zhao Y."/>
            <person name="Niu C."/>
            <person name="Cao S."/>
            <person name="Zhang Y."/>
        </authorList>
    </citation>
    <scope>NUCLEOTIDE SEQUENCE</scope>
    <source>
        <tissue evidence="2">Muscle</tissue>
    </source>
</reference>
<evidence type="ECO:0000313" key="2">
    <source>
        <dbReference type="EMBL" id="KAJ7317955.1"/>
    </source>
</evidence>
<dbReference type="EMBL" id="JAPFRF010000011">
    <property type="protein sequence ID" value="KAJ7317955.1"/>
    <property type="molecule type" value="Genomic_DNA"/>
</dbReference>
<dbReference type="CDD" id="cd09275">
    <property type="entry name" value="RNase_HI_RT_DIRS1"/>
    <property type="match status" value="1"/>
</dbReference>
<feature type="region of interest" description="Disordered" evidence="1">
    <location>
        <begin position="1"/>
        <end position="37"/>
    </location>
</feature>
<comment type="caution">
    <text evidence="2">The sequence shown here is derived from an EMBL/GenBank/DDBJ whole genome shotgun (WGS) entry which is preliminary data.</text>
</comment>
<name>A0A9Q1AY33_9SAUR</name>
<dbReference type="OrthoDB" id="10068174at2759"/>
<protein>
    <submittedName>
        <fullName evidence="2">Uncharacterized protein</fullName>
    </submittedName>
</protein>